<reference evidence="2 3" key="1">
    <citation type="submission" date="2020-05" db="EMBL/GenBank/DDBJ databases">
        <title>Aquincola sp. isolate from soil.</title>
        <authorList>
            <person name="Han J."/>
            <person name="Kim D.-U."/>
        </authorList>
    </citation>
    <scope>NUCLEOTIDE SEQUENCE [LARGE SCALE GENOMIC DNA]</scope>
    <source>
        <strain evidence="2 3">S2</strain>
    </source>
</reference>
<feature type="domain" description="VOC" evidence="1">
    <location>
        <begin position="2"/>
        <end position="120"/>
    </location>
</feature>
<gene>
    <name evidence="2" type="ORF">HLB44_14685</name>
</gene>
<comment type="caution">
    <text evidence="2">The sequence shown here is derived from an EMBL/GenBank/DDBJ whole genome shotgun (WGS) entry which is preliminary data.</text>
</comment>
<evidence type="ECO:0000313" key="2">
    <source>
        <dbReference type="EMBL" id="NRF68237.1"/>
    </source>
</evidence>
<dbReference type="EMBL" id="JABRWJ010000004">
    <property type="protein sequence ID" value="NRF68237.1"/>
    <property type="molecule type" value="Genomic_DNA"/>
</dbReference>
<dbReference type="Pfam" id="PF00903">
    <property type="entry name" value="Glyoxalase"/>
    <property type="match status" value="1"/>
</dbReference>
<dbReference type="InterPro" id="IPR029068">
    <property type="entry name" value="Glyas_Bleomycin-R_OHBP_Dase"/>
</dbReference>
<keyword evidence="3" id="KW-1185">Reference proteome</keyword>
<dbReference type="RefSeq" id="WP_173123704.1">
    <property type="nucleotide sequence ID" value="NZ_JABRWJ010000004.1"/>
</dbReference>
<organism evidence="2 3">
    <name type="scientific">Pseudaquabacterium terrae</name>
    <dbReference type="NCBI Taxonomy" id="2732868"/>
    <lineage>
        <taxon>Bacteria</taxon>
        <taxon>Pseudomonadati</taxon>
        <taxon>Pseudomonadota</taxon>
        <taxon>Betaproteobacteria</taxon>
        <taxon>Burkholderiales</taxon>
        <taxon>Sphaerotilaceae</taxon>
        <taxon>Pseudaquabacterium</taxon>
    </lineage>
</organism>
<evidence type="ECO:0000313" key="3">
    <source>
        <dbReference type="Proteomes" id="UP000737171"/>
    </source>
</evidence>
<dbReference type="Proteomes" id="UP000737171">
    <property type="component" value="Unassembled WGS sequence"/>
</dbReference>
<protein>
    <submittedName>
        <fullName evidence="2">VOC family protein</fullName>
    </submittedName>
</protein>
<dbReference type="InterPro" id="IPR004360">
    <property type="entry name" value="Glyas_Fos-R_dOase_dom"/>
</dbReference>
<proteinExistence type="predicted"/>
<dbReference type="SUPFAM" id="SSF54593">
    <property type="entry name" value="Glyoxalase/Bleomycin resistance protein/Dihydroxybiphenyl dioxygenase"/>
    <property type="match status" value="1"/>
</dbReference>
<accession>A0ABX2EHX9</accession>
<evidence type="ECO:0000259" key="1">
    <source>
        <dbReference type="PROSITE" id="PS51819"/>
    </source>
</evidence>
<sequence>MELSAARVFVRDIVAAKRFYGQILGLPIKADGAQHGYCVFESGSADLVVESVADDAPEEDRALVGRFTGLSFKVQDASAKHQELLALGVRFTGAPEKQFWGGVLATFQDPCGNGLQIVELPAAA</sequence>
<name>A0ABX2EHX9_9BURK</name>
<dbReference type="InterPro" id="IPR037523">
    <property type="entry name" value="VOC_core"/>
</dbReference>
<dbReference type="Gene3D" id="3.10.180.10">
    <property type="entry name" value="2,3-Dihydroxybiphenyl 1,2-Dioxygenase, domain 1"/>
    <property type="match status" value="1"/>
</dbReference>
<dbReference type="PROSITE" id="PS51819">
    <property type="entry name" value="VOC"/>
    <property type="match status" value="1"/>
</dbReference>